<protein>
    <submittedName>
        <fullName evidence="1">Uncharacterized protein</fullName>
    </submittedName>
</protein>
<reference evidence="1 2" key="1">
    <citation type="submission" date="2019-03" db="EMBL/GenBank/DDBJ databases">
        <title>Genomic Encyclopedia of Type Strains, Phase IV (KMG-IV): sequencing the most valuable type-strain genomes for metagenomic binning, comparative biology and taxonomic classification.</title>
        <authorList>
            <person name="Goeker M."/>
        </authorList>
    </citation>
    <scope>NUCLEOTIDE SEQUENCE [LARGE SCALE GENOMIC DNA]</scope>
    <source>
        <strain evidence="1 2">DSM 102969</strain>
    </source>
</reference>
<organism evidence="1 2">
    <name type="scientific">Oharaeibacter diazotrophicus</name>
    <dbReference type="NCBI Taxonomy" id="1920512"/>
    <lineage>
        <taxon>Bacteria</taxon>
        <taxon>Pseudomonadati</taxon>
        <taxon>Pseudomonadota</taxon>
        <taxon>Alphaproteobacteria</taxon>
        <taxon>Hyphomicrobiales</taxon>
        <taxon>Pleomorphomonadaceae</taxon>
        <taxon>Oharaeibacter</taxon>
    </lineage>
</organism>
<keyword evidence="2" id="KW-1185">Reference proteome</keyword>
<gene>
    <name evidence="1" type="ORF">EDD54_1292</name>
</gene>
<proteinExistence type="predicted"/>
<name>A0A4V3CWR6_9HYPH</name>
<dbReference type="EMBL" id="SNXY01000006">
    <property type="protein sequence ID" value="TDP87398.1"/>
    <property type="molecule type" value="Genomic_DNA"/>
</dbReference>
<accession>A0A4V3CWR6</accession>
<dbReference type="AlphaFoldDB" id="A0A4V3CWR6"/>
<evidence type="ECO:0000313" key="2">
    <source>
        <dbReference type="Proteomes" id="UP000294547"/>
    </source>
</evidence>
<comment type="caution">
    <text evidence="1">The sequence shown here is derived from an EMBL/GenBank/DDBJ whole genome shotgun (WGS) entry which is preliminary data.</text>
</comment>
<sequence>MADYYLVGNLDDEDDLWLINKTEGTANPVPKAIWEDVIAMFQAEVSSAEPEAHETRKDMAASILATIESRGTVNRGVSLAISANELGSVLATVRIEPVDRFSRTDAELARFLSSHVVHHAS</sequence>
<dbReference type="Proteomes" id="UP000294547">
    <property type="component" value="Unassembled WGS sequence"/>
</dbReference>
<dbReference type="RefSeq" id="WP_126535489.1">
    <property type="nucleotide sequence ID" value="NZ_BSPM01000008.1"/>
</dbReference>
<evidence type="ECO:0000313" key="1">
    <source>
        <dbReference type="EMBL" id="TDP87398.1"/>
    </source>
</evidence>